<sequence>MRHRERTPPPPPRSDSCRHGTYGGSHAERTPPCPDHPVCRRPARRGSGPGPRGQGGAPNWRNDLGPVALVCLACPGSMAGGMIRFPPQPPTASTPGATIIPEPECPRRRHGLSVAAATVGAVAYDPAPLEQLTALVPPPSSPLFGTRAWGELFADIGMRLPDDYVAFTERYGSCDFARWLSIYDKRLLTKEECARIPEWMDYYRDLREDSPEDFTLAMWPEPGGFFQWGSTIDGDAMGWLTVGEPEEWPVIVVPHDSDQEPAIVETMTEWLVGWASGARYDTSGFAEGVEGHPLVCERWP</sequence>
<dbReference type="InterPro" id="IPR037883">
    <property type="entry name" value="Knr4/Smi1-like_sf"/>
</dbReference>
<name>A0A5C4VY26_9ACTN</name>
<evidence type="ECO:0000313" key="3">
    <source>
        <dbReference type="Proteomes" id="UP000312512"/>
    </source>
</evidence>
<dbReference type="SUPFAM" id="SSF160631">
    <property type="entry name" value="SMI1/KNR4-like"/>
    <property type="match status" value="1"/>
</dbReference>
<reference evidence="2 3" key="1">
    <citation type="submission" date="2019-10" db="EMBL/GenBank/DDBJ databases">
        <title>Nonomuraea sp. nov., isolated from Phyllanthus amarus.</title>
        <authorList>
            <person name="Klykleung N."/>
            <person name="Tanasupawat S."/>
        </authorList>
    </citation>
    <scope>NUCLEOTIDE SEQUENCE [LARGE SCALE GENOMIC DNA]</scope>
    <source>
        <strain evidence="2 3">PA1-10</strain>
    </source>
</reference>
<evidence type="ECO:0008006" key="4">
    <source>
        <dbReference type="Google" id="ProtNLM"/>
    </source>
</evidence>
<gene>
    <name evidence="2" type="ORF">FH608_034345</name>
</gene>
<dbReference type="Pfam" id="PF14568">
    <property type="entry name" value="SUKH_6"/>
    <property type="match status" value="1"/>
</dbReference>
<feature type="compositionally biased region" description="Gly residues" evidence="1">
    <location>
        <begin position="47"/>
        <end position="56"/>
    </location>
</feature>
<evidence type="ECO:0000256" key="1">
    <source>
        <dbReference type="SAM" id="MobiDB-lite"/>
    </source>
</evidence>
<comment type="caution">
    <text evidence="2">The sequence shown here is derived from an EMBL/GenBank/DDBJ whole genome shotgun (WGS) entry which is preliminary data.</text>
</comment>
<dbReference type="Proteomes" id="UP000312512">
    <property type="component" value="Unassembled WGS sequence"/>
</dbReference>
<evidence type="ECO:0000313" key="2">
    <source>
        <dbReference type="EMBL" id="KAB8190600.1"/>
    </source>
</evidence>
<proteinExistence type="predicted"/>
<protein>
    <recommendedName>
        <fullName evidence="4">SMI1/KNR4 family protein</fullName>
    </recommendedName>
</protein>
<dbReference type="OrthoDB" id="5572373at2"/>
<accession>A0A5C4VY26</accession>
<feature type="region of interest" description="Disordered" evidence="1">
    <location>
        <begin position="1"/>
        <end position="60"/>
    </location>
</feature>
<dbReference type="AlphaFoldDB" id="A0A5C4VY26"/>
<dbReference type="EMBL" id="VDLX02000015">
    <property type="protein sequence ID" value="KAB8190600.1"/>
    <property type="molecule type" value="Genomic_DNA"/>
</dbReference>
<organism evidence="2 3">
    <name type="scientific">Nonomuraea phyllanthi</name>
    <dbReference type="NCBI Taxonomy" id="2219224"/>
    <lineage>
        <taxon>Bacteria</taxon>
        <taxon>Bacillati</taxon>
        <taxon>Actinomycetota</taxon>
        <taxon>Actinomycetes</taxon>
        <taxon>Streptosporangiales</taxon>
        <taxon>Streptosporangiaceae</taxon>
        <taxon>Nonomuraea</taxon>
    </lineage>
</organism>
<keyword evidence="3" id="KW-1185">Reference proteome</keyword>